<dbReference type="PANTHER" id="PTHR37451:SF4">
    <property type="entry name" value="MARVEL DOMAIN-CONTAINING PROTEIN"/>
    <property type="match status" value="1"/>
</dbReference>
<feature type="compositionally biased region" description="Low complexity" evidence="1">
    <location>
        <begin position="308"/>
        <end position="323"/>
    </location>
</feature>
<reference evidence="3" key="2">
    <citation type="submission" date="2023-06" db="EMBL/GenBank/DDBJ databases">
        <authorList>
            <consortium name="Lawrence Berkeley National Laboratory"/>
            <person name="Haridas S."/>
            <person name="Hensen N."/>
            <person name="Bonometti L."/>
            <person name="Westerberg I."/>
            <person name="Brannstrom I.O."/>
            <person name="Guillou S."/>
            <person name="Cros-Aarteil S."/>
            <person name="Calhoun S."/>
            <person name="Kuo A."/>
            <person name="Mondo S."/>
            <person name="Pangilinan J."/>
            <person name="Riley R."/>
            <person name="Labutti K."/>
            <person name="Andreopoulos B."/>
            <person name="Lipzen A."/>
            <person name="Chen C."/>
            <person name="Yanf M."/>
            <person name="Daum C."/>
            <person name="Ng V."/>
            <person name="Clum A."/>
            <person name="Steindorff A."/>
            <person name="Ohm R."/>
            <person name="Martin F."/>
            <person name="Silar P."/>
            <person name="Natvig D."/>
            <person name="Lalanne C."/>
            <person name="Gautier V."/>
            <person name="Ament-Velasquez S.L."/>
            <person name="Kruys A."/>
            <person name="Hutchinson M.I."/>
            <person name="Powell A.J."/>
            <person name="Barry K."/>
            <person name="Miller A.N."/>
            <person name="Grigoriev I.V."/>
            <person name="Debuchy R."/>
            <person name="Gladieux P."/>
            <person name="Thoren M.H."/>
            <person name="Johannesson H."/>
        </authorList>
    </citation>
    <scope>NUCLEOTIDE SEQUENCE</scope>
    <source>
        <strain evidence="3">SMH4131-1</strain>
    </source>
</reference>
<dbReference type="AlphaFoldDB" id="A0AAE0IXB8"/>
<evidence type="ECO:0000256" key="2">
    <source>
        <dbReference type="SAM" id="Phobius"/>
    </source>
</evidence>
<dbReference type="EMBL" id="JAUEPO010000002">
    <property type="protein sequence ID" value="KAK3332820.1"/>
    <property type="molecule type" value="Genomic_DNA"/>
</dbReference>
<comment type="caution">
    <text evidence="3">The sequence shown here is derived from an EMBL/GenBank/DDBJ whole genome shotgun (WGS) entry which is preliminary data.</text>
</comment>
<sequence>MSGTQAAAQTWAAPKAVPGTEEPYIIASPLWVVILRGFQIFFSFIILILAGILIHGYAMDANAFAVVCTVMTWIVVTYVLVTEKAAGAHKGYNIWAVLSLDLFLAIFWLASMGANAALRASFTTNVNIEGCYSDGSATSANHCVVSARDLTKRAAVANKNGLAYMATIAGLSALEWLMFVATLAYNGHTFRMYYEANKGPKADVEAKAQATPMLNQDQPAVVPGPVYPQYTGEQQQYPPQQYAPQQYPPQQPQQYPVQSYAPQEQAQQYPPQYPVQDKVEGQYPPQQPSPYQATPYQTPPPQQPPQYPAYQDPSQAQYQDPSQVQYQKAYSPHGTPAPQQPYHPPQQ</sequence>
<feature type="compositionally biased region" description="Low complexity" evidence="1">
    <location>
        <begin position="227"/>
        <end position="245"/>
    </location>
</feature>
<feature type="transmembrane region" description="Helical" evidence="2">
    <location>
        <begin position="92"/>
        <end position="110"/>
    </location>
</feature>
<feature type="compositionally biased region" description="Low complexity" evidence="1">
    <location>
        <begin position="252"/>
        <end position="276"/>
    </location>
</feature>
<accession>A0AAE0IXB8</accession>
<evidence type="ECO:0000313" key="3">
    <source>
        <dbReference type="EMBL" id="KAK3332820.1"/>
    </source>
</evidence>
<keyword evidence="2" id="KW-0812">Transmembrane</keyword>
<evidence type="ECO:0000313" key="4">
    <source>
        <dbReference type="Proteomes" id="UP001286456"/>
    </source>
</evidence>
<evidence type="ECO:0000256" key="1">
    <source>
        <dbReference type="SAM" id="MobiDB-lite"/>
    </source>
</evidence>
<organism evidence="3 4">
    <name type="scientific">Cercophora scortea</name>
    <dbReference type="NCBI Taxonomy" id="314031"/>
    <lineage>
        <taxon>Eukaryota</taxon>
        <taxon>Fungi</taxon>
        <taxon>Dikarya</taxon>
        <taxon>Ascomycota</taxon>
        <taxon>Pezizomycotina</taxon>
        <taxon>Sordariomycetes</taxon>
        <taxon>Sordariomycetidae</taxon>
        <taxon>Sordariales</taxon>
        <taxon>Lasiosphaeriaceae</taxon>
        <taxon>Cercophora</taxon>
    </lineage>
</organism>
<feature type="compositionally biased region" description="Pro residues" evidence="1">
    <location>
        <begin position="338"/>
        <end position="347"/>
    </location>
</feature>
<evidence type="ECO:0008006" key="5">
    <source>
        <dbReference type="Google" id="ProtNLM"/>
    </source>
</evidence>
<gene>
    <name evidence="3" type="ORF">B0T19DRAFT_112007</name>
</gene>
<feature type="region of interest" description="Disordered" evidence="1">
    <location>
        <begin position="205"/>
        <end position="347"/>
    </location>
</feature>
<feature type="transmembrane region" description="Helical" evidence="2">
    <location>
        <begin position="30"/>
        <end position="54"/>
    </location>
</feature>
<feature type="transmembrane region" description="Helical" evidence="2">
    <location>
        <begin position="162"/>
        <end position="185"/>
    </location>
</feature>
<reference evidence="3" key="1">
    <citation type="journal article" date="2023" name="Mol. Phylogenet. Evol.">
        <title>Genome-scale phylogeny and comparative genomics of the fungal order Sordariales.</title>
        <authorList>
            <person name="Hensen N."/>
            <person name="Bonometti L."/>
            <person name="Westerberg I."/>
            <person name="Brannstrom I.O."/>
            <person name="Guillou S."/>
            <person name="Cros-Aarteil S."/>
            <person name="Calhoun S."/>
            <person name="Haridas S."/>
            <person name="Kuo A."/>
            <person name="Mondo S."/>
            <person name="Pangilinan J."/>
            <person name="Riley R."/>
            <person name="LaButti K."/>
            <person name="Andreopoulos B."/>
            <person name="Lipzen A."/>
            <person name="Chen C."/>
            <person name="Yan M."/>
            <person name="Daum C."/>
            <person name="Ng V."/>
            <person name="Clum A."/>
            <person name="Steindorff A."/>
            <person name="Ohm R.A."/>
            <person name="Martin F."/>
            <person name="Silar P."/>
            <person name="Natvig D.O."/>
            <person name="Lalanne C."/>
            <person name="Gautier V."/>
            <person name="Ament-Velasquez S.L."/>
            <person name="Kruys A."/>
            <person name="Hutchinson M.I."/>
            <person name="Powell A.J."/>
            <person name="Barry K."/>
            <person name="Miller A.N."/>
            <person name="Grigoriev I.V."/>
            <person name="Debuchy R."/>
            <person name="Gladieux P."/>
            <person name="Hiltunen Thoren M."/>
            <person name="Johannesson H."/>
        </authorList>
    </citation>
    <scope>NUCLEOTIDE SEQUENCE</scope>
    <source>
        <strain evidence="3">SMH4131-1</strain>
    </source>
</reference>
<feature type="transmembrane region" description="Helical" evidence="2">
    <location>
        <begin position="61"/>
        <end position="80"/>
    </location>
</feature>
<dbReference type="Proteomes" id="UP001286456">
    <property type="component" value="Unassembled WGS sequence"/>
</dbReference>
<keyword evidence="2" id="KW-0472">Membrane</keyword>
<proteinExistence type="predicted"/>
<keyword evidence="2" id="KW-1133">Transmembrane helix</keyword>
<feature type="compositionally biased region" description="Pro residues" evidence="1">
    <location>
        <begin position="297"/>
        <end position="307"/>
    </location>
</feature>
<protein>
    <recommendedName>
        <fullName evidence="5">MARVEL domain-containing protein</fullName>
    </recommendedName>
</protein>
<dbReference type="PANTHER" id="PTHR37451">
    <property type="entry name" value="MARVEL DOMAIN"/>
    <property type="match status" value="1"/>
</dbReference>
<keyword evidence="4" id="KW-1185">Reference proteome</keyword>
<name>A0AAE0IXB8_9PEZI</name>